<evidence type="ECO:0000313" key="4">
    <source>
        <dbReference type="Proteomes" id="UP000436088"/>
    </source>
</evidence>
<reference evidence="3" key="1">
    <citation type="submission" date="2019-09" db="EMBL/GenBank/DDBJ databases">
        <title>Draft genome information of white flower Hibiscus syriacus.</title>
        <authorList>
            <person name="Kim Y.-M."/>
        </authorList>
    </citation>
    <scope>NUCLEOTIDE SEQUENCE [LARGE SCALE GENOMIC DNA]</scope>
    <source>
        <strain evidence="3">YM2019G1</strain>
    </source>
</reference>
<comment type="caution">
    <text evidence="3">The sequence shown here is derived from an EMBL/GenBank/DDBJ whole genome shotgun (WGS) entry which is preliminary data.</text>
</comment>
<dbReference type="Gene3D" id="3.40.640.10">
    <property type="entry name" value="Type I PLP-dependent aspartate aminotransferase-like (Major domain)"/>
    <property type="match status" value="1"/>
</dbReference>
<accession>A0A6A2YPG7</accession>
<dbReference type="EMBL" id="VEPZ02001310">
    <property type="protein sequence ID" value="KAE8681254.1"/>
    <property type="molecule type" value="Genomic_DNA"/>
</dbReference>
<feature type="signal peptide" evidence="2">
    <location>
        <begin position="1"/>
        <end position="22"/>
    </location>
</feature>
<protein>
    <submittedName>
        <fullName evidence="3">Uncharacterized protein</fullName>
    </submittedName>
</protein>
<dbReference type="PANTHER" id="PTHR43092:SF2">
    <property type="entry name" value="HERCYNYLCYSTEINE SULFOXIDE LYASE"/>
    <property type="match status" value="1"/>
</dbReference>
<keyword evidence="4" id="KW-1185">Reference proteome</keyword>
<dbReference type="AlphaFoldDB" id="A0A6A2YPG7"/>
<sequence>MLFPNLLKTSLLFLTFTFNTWGFTEGRFYPGDVAIMFHCAYGAVKKSVEAYFVRAGGYVIEVPLPFPLNSDDEIVQEFRPALEKAKQNNRRVRLAIIDHVTFMPTVVIPVKQIVNICRSAGVDHSSSTPLMELDASTSI</sequence>
<dbReference type="InterPro" id="IPR015421">
    <property type="entry name" value="PyrdxlP-dep_Trfase_major"/>
</dbReference>
<proteinExistence type="predicted"/>
<evidence type="ECO:0000256" key="1">
    <source>
        <dbReference type="ARBA" id="ARBA00022898"/>
    </source>
</evidence>
<evidence type="ECO:0000313" key="3">
    <source>
        <dbReference type="EMBL" id="KAE8681254.1"/>
    </source>
</evidence>
<dbReference type="InterPro" id="IPR015424">
    <property type="entry name" value="PyrdxlP-dep_Trfase"/>
</dbReference>
<organism evidence="3 4">
    <name type="scientific">Hibiscus syriacus</name>
    <name type="common">Rose of Sharon</name>
    <dbReference type="NCBI Taxonomy" id="106335"/>
    <lineage>
        <taxon>Eukaryota</taxon>
        <taxon>Viridiplantae</taxon>
        <taxon>Streptophyta</taxon>
        <taxon>Embryophyta</taxon>
        <taxon>Tracheophyta</taxon>
        <taxon>Spermatophyta</taxon>
        <taxon>Magnoliopsida</taxon>
        <taxon>eudicotyledons</taxon>
        <taxon>Gunneridae</taxon>
        <taxon>Pentapetalae</taxon>
        <taxon>rosids</taxon>
        <taxon>malvids</taxon>
        <taxon>Malvales</taxon>
        <taxon>Malvaceae</taxon>
        <taxon>Malvoideae</taxon>
        <taxon>Hibiscus</taxon>
    </lineage>
</organism>
<dbReference type="SUPFAM" id="SSF53383">
    <property type="entry name" value="PLP-dependent transferases"/>
    <property type="match status" value="1"/>
</dbReference>
<gene>
    <name evidence="3" type="ORF">F3Y22_tig00111332pilonHSYRG00033</name>
</gene>
<evidence type="ECO:0000256" key="2">
    <source>
        <dbReference type="SAM" id="SignalP"/>
    </source>
</evidence>
<keyword evidence="1" id="KW-0663">Pyridoxal phosphate</keyword>
<keyword evidence="2" id="KW-0732">Signal</keyword>
<name>A0A6A2YPG7_HIBSY</name>
<dbReference type="Proteomes" id="UP000436088">
    <property type="component" value="Unassembled WGS sequence"/>
</dbReference>
<dbReference type="PANTHER" id="PTHR43092">
    <property type="entry name" value="L-CYSTEINE DESULFHYDRASE"/>
    <property type="match status" value="1"/>
</dbReference>
<feature type="chain" id="PRO_5025633267" evidence="2">
    <location>
        <begin position="23"/>
        <end position="139"/>
    </location>
</feature>